<evidence type="ECO:0000313" key="3">
    <source>
        <dbReference type="Proteomes" id="UP000010388"/>
    </source>
</evidence>
<evidence type="ECO:0000256" key="1">
    <source>
        <dbReference type="SAM" id="MobiDB-lite"/>
    </source>
</evidence>
<gene>
    <name evidence="2" type="ordered locus">Cyagr_0176</name>
</gene>
<protein>
    <submittedName>
        <fullName evidence="2">Uncharacterized protein</fullName>
    </submittedName>
</protein>
<proteinExistence type="predicted"/>
<dbReference type="Proteomes" id="UP000010388">
    <property type="component" value="Chromosome"/>
</dbReference>
<dbReference type="HOGENOM" id="CLU_1118716_0_0_3"/>
<feature type="region of interest" description="Disordered" evidence="1">
    <location>
        <begin position="101"/>
        <end position="198"/>
    </location>
</feature>
<dbReference type="EMBL" id="CP003495">
    <property type="protein sequence ID" value="AFY27383.1"/>
    <property type="molecule type" value="Genomic_DNA"/>
</dbReference>
<organism evidence="2 3">
    <name type="scientific">Cyanobium gracile (strain ATCC 27147 / PCC 6307)</name>
    <dbReference type="NCBI Taxonomy" id="292564"/>
    <lineage>
        <taxon>Bacteria</taxon>
        <taxon>Bacillati</taxon>
        <taxon>Cyanobacteriota</taxon>
        <taxon>Cyanophyceae</taxon>
        <taxon>Synechococcales</taxon>
        <taxon>Prochlorococcaceae</taxon>
        <taxon>Cyanobium</taxon>
    </lineage>
</organism>
<feature type="compositionally biased region" description="Polar residues" evidence="1">
    <location>
        <begin position="150"/>
        <end position="180"/>
    </location>
</feature>
<name>K9P351_CYAGP</name>
<reference evidence="3" key="1">
    <citation type="journal article" date="2013" name="Proc. Natl. Acad. Sci. U.S.A.">
        <title>Improving the coverage of the cyanobacterial phylum using diversity-driven genome sequencing.</title>
        <authorList>
            <person name="Shih P.M."/>
            <person name="Wu D."/>
            <person name="Latifi A."/>
            <person name="Axen S.D."/>
            <person name="Fewer D.P."/>
            <person name="Talla E."/>
            <person name="Calteau A."/>
            <person name="Cai F."/>
            <person name="Tandeau de Marsac N."/>
            <person name="Rippka R."/>
            <person name="Herdman M."/>
            <person name="Sivonen K."/>
            <person name="Coursin T."/>
            <person name="Laurent T."/>
            <person name="Goodwin L."/>
            <person name="Nolan M."/>
            <person name="Davenport K.W."/>
            <person name="Han C.S."/>
            <person name="Rubin E.M."/>
            <person name="Eisen J.A."/>
            <person name="Woyke T."/>
            <person name="Gugger M."/>
            <person name="Kerfeld C.A."/>
        </authorList>
    </citation>
    <scope>NUCLEOTIDE SEQUENCE [LARGE SCALE GENOMIC DNA]</scope>
    <source>
        <strain evidence="3">ATCC 27147 / PCC 6307</strain>
    </source>
</reference>
<feature type="compositionally biased region" description="Basic and acidic residues" evidence="1">
    <location>
        <begin position="120"/>
        <end position="133"/>
    </location>
</feature>
<feature type="region of interest" description="Disordered" evidence="1">
    <location>
        <begin position="225"/>
        <end position="248"/>
    </location>
</feature>
<dbReference type="KEGG" id="cgc:Cyagr_0176"/>
<evidence type="ECO:0000313" key="2">
    <source>
        <dbReference type="EMBL" id="AFY27383.1"/>
    </source>
</evidence>
<feature type="region of interest" description="Disordered" evidence="1">
    <location>
        <begin position="1"/>
        <end position="30"/>
    </location>
</feature>
<dbReference type="AlphaFoldDB" id="K9P351"/>
<feature type="compositionally biased region" description="Polar residues" evidence="1">
    <location>
        <begin position="235"/>
        <end position="248"/>
    </location>
</feature>
<sequence>MDRSCHPRTIVGAGRKSPHLRRPYDPGRRPGGWEAVLASRVVLEALKGLRAGTDASRDVRHGLGPKGCYVLGGEERERGGPSTKLTHLACARGDGERGFIDLDNRDSLPPQVSEFLPHPGENRGRIGISEERGSNPPSSAPAVHGAPSQEGGNTASDVEAGNTATVNGSIQNPVQVSNPGDETVIATGSPGPHTREAGGLVEEAVTGGGPEGEEMWVQAADWIQQGPVLPPESEGLSNTNGSAPQDCR</sequence>
<accession>K9P351</accession>